<keyword evidence="3" id="KW-1185">Reference proteome</keyword>
<name>A0A8X6YHW1_9ARAC</name>
<organism evidence="2 3">
    <name type="scientific">Trichonephila inaurata madagascariensis</name>
    <dbReference type="NCBI Taxonomy" id="2747483"/>
    <lineage>
        <taxon>Eukaryota</taxon>
        <taxon>Metazoa</taxon>
        <taxon>Ecdysozoa</taxon>
        <taxon>Arthropoda</taxon>
        <taxon>Chelicerata</taxon>
        <taxon>Arachnida</taxon>
        <taxon>Araneae</taxon>
        <taxon>Araneomorphae</taxon>
        <taxon>Entelegynae</taxon>
        <taxon>Araneoidea</taxon>
        <taxon>Nephilidae</taxon>
        <taxon>Trichonephila</taxon>
        <taxon>Trichonephila inaurata</taxon>
    </lineage>
</organism>
<gene>
    <name evidence="2" type="primary">AVEN_29857_1</name>
    <name evidence="2" type="ORF">TNIN_24011</name>
</gene>
<dbReference type="OrthoDB" id="6420294at2759"/>
<evidence type="ECO:0000313" key="2">
    <source>
        <dbReference type="EMBL" id="GFY69869.1"/>
    </source>
</evidence>
<evidence type="ECO:0000313" key="3">
    <source>
        <dbReference type="Proteomes" id="UP000886998"/>
    </source>
</evidence>
<comment type="caution">
    <text evidence="2">The sequence shown here is derived from an EMBL/GenBank/DDBJ whole genome shotgun (WGS) entry which is preliminary data.</text>
</comment>
<dbReference type="Proteomes" id="UP000886998">
    <property type="component" value="Unassembled WGS sequence"/>
</dbReference>
<dbReference type="AlphaFoldDB" id="A0A8X6YHW1"/>
<reference evidence="2" key="1">
    <citation type="submission" date="2020-08" db="EMBL/GenBank/DDBJ databases">
        <title>Multicomponent nature underlies the extraordinary mechanical properties of spider dragline silk.</title>
        <authorList>
            <person name="Kono N."/>
            <person name="Nakamura H."/>
            <person name="Mori M."/>
            <person name="Yoshida Y."/>
            <person name="Ohtoshi R."/>
            <person name="Malay A.D."/>
            <person name="Moran D.A.P."/>
            <person name="Tomita M."/>
            <person name="Numata K."/>
            <person name="Arakawa K."/>
        </authorList>
    </citation>
    <scope>NUCLEOTIDE SEQUENCE</scope>
</reference>
<proteinExistence type="predicted"/>
<protein>
    <submittedName>
        <fullName evidence="2">Uncharacterized protein</fullName>
    </submittedName>
</protein>
<feature type="compositionally biased region" description="Basic residues" evidence="1">
    <location>
        <begin position="27"/>
        <end position="39"/>
    </location>
</feature>
<accession>A0A8X6YHW1</accession>
<feature type="region of interest" description="Disordered" evidence="1">
    <location>
        <begin position="19"/>
        <end position="42"/>
    </location>
</feature>
<dbReference type="EMBL" id="BMAV01017862">
    <property type="protein sequence ID" value="GFY69869.1"/>
    <property type="molecule type" value="Genomic_DNA"/>
</dbReference>
<sequence>MDRLNMDEVLTQRSLLRLGRRTDNRQARPRFARSPKARGRSLDLRHDSRVFIVNTRRGLIQGVTPLVRQMTLKKKHKIFQ</sequence>
<evidence type="ECO:0000256" key="1">
    <source>
        <dbReference type="SAM" id="MobiDB-lite"/>
    </source>
</evidence>